<keyword evidence="5" id="KW-1185">Reference proteome</keyword>
<dbReference type="PANTHER" id="PTHR30486">
    <property type="entry name" value="TWITCHING MOTILITY PROTEIN PILT"/>
    <property type="match status" value="1"/>
</dbReference>
<dbReference type="AlphaFoldDB" id="A0A512AN73"/>
<evidence type="ECO:0000259" key="3">
    <source>
        <dbReference type="Pfam" id="PF00437"/>
    </source>
</evidence>
<evidence type="ECO:0000313" key="4">
    <source>
        <dbReference type="EMBL" id="GEO01173.1"/>
    </source>
</evidence>
<dbReference type="Pfam" id="PF00437">
    <property type="entry name" value="T2SSE"/>
    <property type="match status" value="1"/>
</dbReference>
<keyword evidence="2" id="KW-0067">ATP-binding</keyword>
<dbReference type="OrthoDB" id="9810761at2"/>
<comment type="similarity">
    <text evidence="1 2">Belongs to the GSP E family.</text>
</comment>
<dbReference type="Gene3D" id="3.30.450.90">
    <property type="match status" value="1"/>
</dbReference>
<dbReference type="Proteomes" id="UP000321464">
    <property type="component" value="Unassembled WGS sequence"/>
</dbReference>
<dbReference type="PANTHER" id="PTHR30486:SF6">
    <property type="entry name" value="TYPE IV PILUS RETRACTATION ATPASE PILT"/>
    <property type="match status" value="1"/>
</dbReference>
<dbReference type="EMBL" id="BJYR01000020">
    <property type="protein sequence ID" value="GEO01173.1"/>
    <property type="molecule type" value="Genomic_DNA"/>
</dbReference>
<dbReference type="InterPro" id="IPR014155">
    <property type="entry name" value="VirB11"/>
</dbReference>
<dbReference type="RefSeq" id="WP_147160503.1">
    <property type="nucleotide sequence ID" value="NZ_BJYR01000020.1"/>
</dbReference>
<proteinExistence type="inferred from homology"/>
<accession>A0A512AN73</accession>
<comment type="subcellular location">
    <subcellularLocation>
        <location evidence="2">Cytoplasm</location>
    </subcellularLocation>
</comment>
<comment type="caution">
    <text evidence="4">The sequence shown here is derived from an EMBL/GenBank/DDBJ whole genome shotgun (WGS) entry which is preliminary data.</text>
</comment>
<dbReference type="NCBIfam" id="TIGR02788">
    <property type="entry name" value="VirB11"/>
    <property type="match status" value="1"/>
</dbReference>
<dbReference type="SUPFAM" id="SSF52540">
    <property type="entry name" value="P-loop containing nucleoside triphosphate hydrolases"/>
    <property type="match status" value="1"/>
</dbReference>
<evidence type="ECO:0000256" key="1">
    <source>
        <dbReference type="ARBA" id="ARBA00006611"/>
    </source>
</evidence>
<feature type="domain" description="Bacterial type II secretion system protein E" evidence="3">
    <location>
        <begin position="18"/>
        <end position="308"/>
    </location>
</feature>
<gene>
    <name evidence="4" type="ORF">NSE01_30050</name>
</gene>
<sequence>MLQDETSGELQYLEAFLAPLLPVLARRDVTDVFINRPGEIWVETLDGTVQRHEAHSLDEAGLWQLARQIANISHQGISREHPLLGAMLPDGTRVQIVAPPATRGAMAMAFRKHVVADIGLAEYLAAGAFARTRFHAESDEALSRLHPAGEHPEDMAAFLAEAVRGKRNILISGGTSSGKTTLLNALVREIPETERLILIEDTPEVRLRHPNAVGLLATKGDQGEARVSPDDLLQASLRMRPDRIIVGELRGGEAYTFLRAVNTGHPGSLTTIHADSPERAIEQLALIVLQSGTQLTRQDIVHYVRSVIDLVIQLDRRNGARGISRIMSTRG</sequence>
<dbReference type="InterPro" id="IPR050921">
    <property type="entry name" value="T4SS_GSP_E_ATPase"/>
</dbReference>
<keyword evidence="2" id="KW-0963">Cytoplasm</keyword>
<dbReference type="InterPro" id="IPR027417">
    <property type="entry name" value="P-loop_NTPase"/>
</dbReference>
<dbReference type="GO" id="GO:0005524">
    <property type="term" value="F:ATP binding"/>
    <property type="evidence" value="ECO:0007669"/>
    <property type="project" value="UniProtKB-UniRule"/>
</dbReference>
<comment type="function">
    <text evidence="2">Part of the Type IV secretion system.</text>
</comment>
<dbReference type="GO" id="GO:0005737">
    <property type="term" value="C:cytoplasm"/>
    <property type="evidence" value="ECO:0007669"/>
    <property type="project" value="UniProtKB-SubCell"/>
</dbReference>
<name>A0A512AN73_9SPHN</name>
<reference evidence="4 5" key="1">
    <citation type="submission" date="2019-07" db="EMBL/GenBank/DDBJ databases">
        <title>Whole genome shotgun sequence of Novosphingobium sediminis NBRC 106119.</title>
        <authorList>
            <person name="Hosoyama A."/>
            <person name="Uohara A."/>
            <person name="Ohji S."/>
            <person name="Ichikawa N."/>
        </authorList>
    </citation>
    <scope>NUCLEOTIDE SEQUENCE [LARGE SCALE GENOMIC DNA]</scope>
    <source>
        <strain evidence="4 5">NBRC 106119</strain>
    </source>
</reference>
<keyword evidence="2" id="KW-0547">Nucleotide-binding</keyword>
<protein>
    <recommendedName>
        <fullName evidence="2">Type IV secretion system protein</fullName>
    </recommendedName>
</protein>
<dbReference type="GO" id="GO:0043684">
    <property type="term" value="C:type IV secretion system complex"/>
    <property type="evidence" value="ECO:0007669"/>
    <property type="project" value="UniProtKB-UniRule"/>
</dbReference>
<evidence type="ECO:0000313" key="5">
    <source>
        <dbReference type="Proteomes" id="UP000321464"/>
    </source>
</evidence>
<organism evidence="4 5">
    <name type="scientific">Novosphingobium sediminis</name>
    <dbReference type="NCBI Taxonomy" id="707214"/>
    <lineage>
        <taxon>Bacteria</taxon>
        <taxon>Pseudomonadati</taxon>
        <taxon>Pseudomonadota</taxon>
        <taxon>Alphaproteobacteria</taxon>
        <taxon>Sphingomonadales</taxon>
        <taxon>Sphingomonadaceae</taxon>
        <taxon>Novosphingobium</taxon>
    </lineage>
</organism>
<dbReference type="GO" id="GO:0016887">
    <property type="term" value="F:ATP hydrolysis activity"/>
    <property type="evidence" value="ECO:0007669"/>
    <property type="project" value="InterPro"/>
</dbReference>
<dbReference type="CDD" id="cd01130">
    <property type="entry name" value="VirB11-like_ATPase"/>
    <property type="match status" value="1"/>
</dbReference>
<dbReference type="InterPro" id="IPR001482">
    <property type="entry name" value="T2SS/T4SS_dom"/>
</dbReference>
<dbReference type="GO" id="GO:0044097">
    <property type="term" value="P:secretion by the type IV secretion system"/>
    <property type="evidence" value="ECO:0007669"/>
    <property type="project" value="InterPro"/>
</dbReference>
<dbReference type="Gene3D" id="3.40.50.300">
    <property type="entry name" value="P-loop containing nucleotide triphosphate hydrolases"/>
    <property type="match status" value="1"/>
</dbReference>
<evidence type="ECO:0000256" key="2">
    <source>
        <dbReference type="RuleBase" id="RU366071"/>
    </source>
</evidence>